<evidence type="ECO:0000256" key="1">
    <source>
        <dbReference type="ARBA" id="ARBA00004196"/>
    </source>
</evidence>
<comment type="subcellular location">
    <subcellularLocation>
        <location evidence="1">Cell envelope</location>
    </subcellularLocation>
</comment>
<sequence length="396" mass="42469">MPHPPIGRASVLVVLGAASLSAGCGQEAAPPAPPPADVVVAEPVVRDVTRYYRYSGTTASPEAVDVRARVAGVLEEQHFTASTDVEAGDRLFTIERRPFEVAVESARARVAEADANLELARVERDRVTEAFDAGAATEQEKLEREATVKAEEARLAEARARLDDARIQLGYTEVASPIDGRVGRRQADPGNLVGRTEPTVLTRVVQLDPIHVYFDVSERIVLEYLERGRNGGVGQEEAPVIQVARANDPAGAFPFEGRVDFVEPEVDAGTGTIRVRGVVPNAEKLLFPGLFVRIRAPYDVIEGALLVERDAVGRTLAGDTLMVVNDQNQVEQRVVSLGEEDGGRVTVLKGLSAGERYVVRGLQKARPGAAVNPLTEAQMEEKLQESASIGKGGGDT</sequence>
<evidence type="ECO:0000259" key="6">
    <source>
        <dbReference type="Pfam" id="PF25917"/>
    </source>
</evidence>
<evidence type="ECO:0000313" key="9">
    <source>
        <dbReference type="EMBL" id="BAM03650.1"/>
    </source>
</evidence>
<dbReference type="AlphaFoldDB" id="I0IEG2"/>
<dbReference type="InterPro" id="IPR058625">
    <property type="entry name" value="MdtA-like_BSH"/>
</dbReference>
<gene>
    <name evidence="9" type="ordered locus">PSMK_14910</name>
</gene>
<feature type="domain" description="Multidrug resistance protein MdtA-like C-terminal permuted SH3" evidence="8">
    <location>
        <begin position="304"/>
        <end position="364"/>
    </location>
</feature>
<dbReference type="InterPro" id="IPR058627">
    <property type="entry name" value="MdtA-like_C"/>
</dbReference>
<feature type="domain" description="Multidrug resistance protein MdtA-like alpha-helical hairpin" evidence="5">
    <location>
        <begin position="104"/>
        <end position="172"/>
    </location>
</feature>
<feature type="coiled-coil region" evidence="3">
    <location>
        <begin position="103"/>
        <end position="168"/>
    </location>
</feature>
<dbReference type="Pfam" id="PF25944">
    <property type="entry name" value="Beta-barrel_RND"/>
    <property type="match status" value="1"/>
</dbReference>
<dbReference type="FunFam" id="2.40.420.20:FF:000001">
    <property type="entry name" value="Efflux RND transporter periplasmic adaptor subunit"/>
    <property type="match status" value="1"/>
</dbReference>
<feature type="signal peptide" evidence="4">
    <location>
        <begin position="1"/>
        <end position="24"/>
    </location>
</feature>
<evidence type="ECO:0000259" key="8">
    <source>
        <dbReference type="Pfam" id="PF25967"/>
    </source>
</evidence>
<evidence type="ECO:0000259" key="5">
    <source>
        <dbReference type="Pfam" id="PF25876"/>
    </source>
</evidence>
<dbReference type="RefSeq" id="WP_014436868.1">
    <property type="nucleotide sequence ID" value="NC_017080.1"/>
</dbReference>
<dbReference type="Gene3D" id="2.40.420.20">
    <property type="match status" value="1"/>
</dbReference>
<feature type="domain" description="Multidrug resistance protein MdtA-like beta-barrel" evidence="7">
    <location>
        <begin position="209"/>
        <end position="296"/>
    </location>
</feature>
<dbReference type="Gene3D" id="1.10.287.470">
    <property type="entry name" value="Helix hairpin bin"/>
    <property type="match status" value="1"/>
</dbReference>
<dbReference type="PANTHER" id="PTHR30158">
    <property type="entry name" value="ACRA/E-RELATED COMPONENT OF DRUG EFFLUX TRANSPORTER"/>
    <property type="match status" value="1"/>
</dbReference>
<evidence type="ECO:0000259" key="7">
    <source>
        <dbReference type="Pfam" id="PF25944"/>
    </source>
</evidence>
<proteinExistence type="inferred from homology"/>
<evidence type="ECO:0000256" key="4">
    <source>
        <dbReference type="SAM" id="SignalP"/>
    </source>
</evidence>
<evidence type="ECO:0000313" key="10">
    <source>
        <dbReference type="Proteomes" id="UP000007881"/>
    </source>
</evidence>
<dbReference type="InterPro" id="IPR058626">
    <property type="entry name" value="MdtA-like_b-barrel"/>
</dbReference>
<keyword evidence="10" id="KW-1185">Reference proteome</keyword>
<dbReference type="eggNOG" id="COG0845">
    <property type="taxonomic scope" value="Bacteria"/>
</dbReference>
<dbReference type="Gene3D" id="2.40.30.170">
    <property type="match status" value="1"/>
</dbReference>
<dbReference type="HOGENOM" id="CLU_018816_2_1_0"/>
<dbReference type="Pfam" id="PF25967">
    <property type="entry name" value="RND-MFP_C"/>
    <property type="match status" value="1"/>
</dbReference>
<feature type="chain" id="PRO_5003629180" evidence="4">
    <location>
        <begin position="25"/>
        <end position="396"/>
    </location>
</feature>
<dbReference type="NCBIfam" id="TIGR01730">
    <property type="entry name" value="RND_mfp"/>
    <property type="match status" value="1"/>
</dbReference>
<keyword evidence="4" id="KW-0732">Signal</keyword>
<evidence type="ECO:0000256" key="2">
    <source>
        <dbReference type="ARBA" id="ARBA00009477"/>
    </source>
</evidence>
<accession>I0IEG2</accession>
<evidence type="ECO:0000256" key="3">
    <source>
        <dbReference type="SAM" id="Coils"/>
    </source>
</evidence>
<dbReference type="Pfam" id="PF25876">
    <property type="entry name" value="HH_MFP_RND"/>
    <property type="match status" value="1"/>
</dbReference>
<dbReference type="STRING" id="1142394.PSMK_14910"/>
<dbReference type="InterPro" id="IPR006143">
    <property type="entry name" value="RND_pump_MFP"/>
</dbReference>
<comment type="similarity">
    <text evidence="2">Belongs to the membrane fusion protein (MFP) (TC 8.A.1) family.</text>
</comment>
<dbReference type="KEGG" id="phm:PSMK_14910"/>
<dbReference type="EMBL" id="AP012338">
    <property type="protein sequence ID" value="BAM03650.1"/>
    <property type="molecule type" value="Genomic_DNA"/>
</dbReference>
<dbReference type="GO" id="GO:0022857">
    <property type="term" value="F:transmembrane transporter activity"/>
    <property type="evidence" value="ECO:0007669"/>
    <property type="project" value="InterPro"/>
</dbReference>
<organism evidence="9 10">
    <name type="scientific">Phycisphaera mikurensis (strain NBRC 102666 / KCTC 22515 / FYK2301M01)</name>
    <dbReference type="NCBI Taxonomy" id="1142394"/>
    <lineage>
        <taxon>Bacteria</taxon>
        <taxon>Pseudomonadati</taxon>
        <taxon>Planctomycetota</taxon>
        <taxon>Phycisphaerae</taxon>
        <taxon>Phycisphaerales</taxon>
        <taxon>Phycisphaeraceae</taxon>
        <taxon>Phycisphaera</taxon>
    </lineage>
</organism>
<feature type="domain" description="Multidrug resistance protein MdtA-like barrel-sandwich hybrid" evidence="6">
    <location>
        <begin position="63"/>
        <end position="199"/>
    </location>
</feature>
<dbReference type="Gene3D" id="2.40.50.100">
    <property type="match status" value="1"/>
</dbReference>
<protein>
    <submittedName>
        <fullName evidence="9">Efflux system periplasmic linker protein</fullName>
    </submittedName>
</protein>
<dbReference type="GO" id="GO:0005886">
    <property type="term" value="C:plasma membrane"/>
    <property type="evidence" value="ECO:0007669"/>
    <property type="project" value="TreeGrafter"/>
</dbReference>
<dbReference type="GO" id="GO:0046677">
    <property type="term" value="P:response to antibiotic"/>
    <property type="evidence" value="ECO:0007669"/>
    <property type="project" value="TreeGrafter"/>
</dbReference>
<dbReference type="InterPro" id="IPR058624">
    <property type="entry name" value="MdtA-like_HH"/>
</dbReference>
<dbReference type="SUPFAM" id="SSF111369">
    <property type="entry name" value="HlyD-like secretion proteins"/>
    <property type="match status" value="1"/>
</dbReference>
<dbReference type="GO" id="GO:0030313">
    <property type="term" value="C:cell envelope"/>
    <property type="evidence" value="ECO:0007669"/>
    <property type="project" value="UniProtKB-SubCell"/>
</dbReference>
<dbReference type="Pfam" id="PF25917">
    <property type="entry name" value="BSH_RND"/>
    <property type="match status" value="1"/>
</dbReference>
<name>I0IEG2_PHYMF</name>
<dbReference type="PANTHER" id="PTHR30158:SF10">
    <property type="entry name" value="CATION EFFLUX PUMP"/>
    <property type="match status" value="1"/>
</dbReference>
<dbReference type="Proteomes" id="UP000007881">
    <property type="component" value="Chromosome"/>
</dbReference>
<reference evidence="9 10" key="1">
    <citation type="submission" date="2012-02" db="EMBL/GenBank/DDBJ databases">
        <title>Complete genome sequence of Phycisphaera mikurensis NBRC 102666.</title>
        <authorList>
            <person name="Ankai A."/>
            <person name="Hosoyama A."/>
            <person name="Terui Y."/>
            <person name="Sekine M."/>
            <person name="Fukai R."/>
            <person name="Kato Y."/>
            <person name="Nakamura S."/>
            <person name="Yamada-Narita S."/>
            <person name="Kawakoshi A."/>
            <person name="Fukunaga Y."/>
            <person name="Yamazaki S."/>
            <person name="Fujita N."/>
        </authorList>
    </citation>
    <scope>NUCLEOTIDE SEQUENCE [LARGE SCALE GENOMIC DNA]</scope>
    <source>
        <strain evidence="10">NBRC 102666 / KCTC 22515 / FYK2301M01</strain>
    </source>
</reference>
<keyword evidence="3" id="KW-0175">Coiled coil</keyword>